<dbReference type="InterPro" id="IPR052939">
    <property type="entry name" value="23S_rRNA_MeTrnsfrase_RlmA"/>
</dbReference>
<protein>
    <submittedName>
        <fullName evidence="2">Class I SAM-dependent methyltransferase</fullName>
    </submittedName>
</protein>
<proteinExistence type="predicted"/>
<dbReference type="PANTHER" id="PTHR43460">
    <property type="entry name" value="METHYLTRANSFERASE"/>
    <property type="match status" value="1"/>
</dbReference>
<evidence type="ECO:0000313" key="2">
    <source>
        <dbReference type="EMBL" id="RPJ92204.1"/>
    </source>
</evidence>
<accession>A0A424WG11</accession>
<dbReference type="PANTHER" id="PTHR43460:SF1">
    <property type="entry name" value="METHYLTRANSFERASE TYPE 11 DOMAIN-CONTAINING PROTEIN"/>
    <property type="match status" value="1"/>
</dbReference>
<dbReference type="AlphaFoldDB" id="A0A424WG11"/>
<dbReference type="SUPFAM" id="SSF53335">
    <property type="entry name" value="S-adenosyl-L-methionine-dependent methyltransferases"/>
    <property type="match status" value="1"/>
</dbReference>
<dbReference type="Pfam" id="PF08241">
    <property type="entry name" value="Methyltransf_11"/>
    <property type="match status" value="1"/>
</dbReference>
<dbReference type="InterPro" id="IPR029063">
    <property type="entry name" value="SAM-dependent_MTases_sf"/>
</dbReference>
<dbReference type="EMBL" id="QVXO01000009">
    <property type="protein sequence ID" value="RPJ92204.1"/>
    <property type="molecule type" value="Genomic_DNA"/>
</dbReference>
<keyword evidence="2" id="KW-0489">Methyltransferase</keyword>
<dbReference type="GO" id="GO:0008757">
    <property type="term" value="F:S-adenosylmethionine-dependent methyltransferase activity"/>
    <property type="evidence" value="ECO:0007669"/>
    <property type="project" value="InterPro"/>
</dbReference>
<evidence type="ECO:0000259" key="1">
    <source>
        <dbReference type="Pfam" id="PF08241"/>
    </source>
</evidence>
<evidence type="ECO:0000313" key="3">
    <source>
        <dbReference type="Proteomes" id="UP000285324"/>
    </source>
</evidence>
<dbReference type="Proteomes" id="UP000285324">
    <property type="component" value="Unassembled WGS sequence"/>
</dbReference>
<feature type="domain" description="Methyltransferase type 11" evidence="1">
    <location>
        <begin position="52"/>
        <end position="139"/>
    </location>
</feature>
<gene>
    <name evidence="2" type="ORF">DY367_08205</name>
</gene>
<keyword evidence="2" id="KW-0808">Transferase</keyword>
<dbReference type="RefSeq" id="WP_118932205.1">
    <property type="nucleotide sequence ID" value="NZ_CP061008.1"/>
</dbReference>
<dbReference type="Gene3D" id="3.40.50.150">
    <property type="entry name" value="Vaccinia Virus protein VP39"/>
    <property type="match status" value="1"/>
</dbReference>
<dbReference type="OrthoDB" id="529208at2"/>
<organism evidence="2 3">
    <name type="scientific">Alcaligenes xylosoxydans xylosoxydans</name>
    <name type="common">Achromobacter xylosoxidans</name>
    <dbReference type="NCBI Taxonomy" id="85698"/>
    <lineage>
        <taxon>Bacteria</taxon>
        <taxon>Pseudomonadati</taxon>
        <taxon>Pseudomonadota</taxon>
        <taxon>Betaproteobacteria</taxon>
        <taxon>Burkholderiales</taxon>
        <taxon>Alcaligenaceae</taxon>
        <taxon>Achromobacter</taxon>
    </lineage>
</organism>
<sequence length="249" mass="27326">MKSFDELVAEAEAADVGGWGFGWLAGRASEQRPPWGYARLLAQRLASVQSALDLDTGGGEVLGEAPRFPPVMCATEAWPPNARKAHERLAARGLRLVQTAPGAGLPFADASFELVTSRHPVNADWAEIHRVLKPGGHYFAQHVGPASAFELIEHFLGPLSAQRRLRDPQDEAAAAAAAGLAVTDLRAARCQMVFHDVGAVVWILRKCVWWVPDFSVARYRDALQALDERMRRGEPFVAHSTRHLIEARR</sequence>
<comment type="caution">
    <text evidence="2">The sequence shown here is derived from an EMBL/GenBank/DDBJ whole genome shotgun (WGS) entry which is preliminary data.</text>
</comment>
<dbReference type="InterPro" id="IPR013216">
    <property type="entry name" value="Methyltransf_11"/>
</dbReference>
<reference evidence="2 3" key="1">
    <citation type="submission" date="2018-08" db="EMBL/GenBank/DDBJ databases">
        <title>Achromobacter xylosoxidans Genome sequencing and assembly.</title>
        <authorList>
            <person name="Wang R."/>
            <person name="Rensing C."/>
            <person name="Li Y."/>
        </authorList>
    </citation>
    <scope>NUCLEOTIDE SEQUENCE [LARGE SCALE GENOMIC DNA]</scope>
    <source>
        <strain evidence="2 3">GD003A</strain>
    </source>
</reference>
<name>A0A424WG11_ALCXX</name>
<dbReference type="GO" id="GO:0032259">
    <property type="term" value="P:methylation"/>
    <property type="evidence" value="ECO:0007669"/>
    <property type="project" value="UniProtKB-KW"/>
</dbReference>